<dbReference type="InterPro" id="IPR000895">
    <property type="entry name" value="Transthyretin/HIU_hydrolase"/>
</dbReference>
<dbReference type="OrthoDB" id="9792386at2"/>
<proteinExistence type="inferred from homology"/>
<dbReference type="InterPro" id="IPR023416">
    <property type="entry name" value="Transthyretin/HIU_hydrolase_d"/>
</dbReference>
<name>A0A5C4MKU2_9ACTN</name>
<evidence type="ECO:0000256" key="6">
    <source>
        <dbReference type="ARBA" id="ARBA00022801"/>
    </source>
</evidence>
<evidence type="ECO:0000256" key="2">
    <source>
        <dbReference type="ARBA" id="ARBA00002704"/>
    </source>
</evidence>
<dbReference type="PRINTS" id="PR00189">
    <property type="entry name" value="TRNSTHYRETIN"/>
</dbReference>
<evidence type="ECO:0000313" key="12">
    <source>
        <dbReference type="Proteomes" id="UP000306740"/>
    </source>
</evidence>
<keyword evidence="5 8" id="KW-0659">Purine metabolism</keyword>
<comment type="subunit">
    <text evidence="4 8">Homotetramer.</text>
</comment>
<evidence type="ECO:0000313" key="11">
    <source>
        <dbReference type="EMBL" id="TNC45153.1"/>
    </source>
</evidence>
<feature type="binding site" evidence="7">
    <location>
        <position position="46"/>
    </location>
    <ligand>
        <name>substrate</name>
    </ligand>
</feature>
<accession>A0A5C4MKU2</accession>
<comment type="caution">
    <text evidence="11">The sequence shown here is derived from an EMBL/GenBank/DDBJ whole genome shotgun (WGS) entry which is preliminary data.</text>
</comment>
<dbReference type="Proteomes" id="UP000306740">
    <property type="component" value="Unassembled WGS sequence"/>
</dbReference>
<keyword evidence="6 8" id="KW-0378">Hydrolase</keyword>
<evidence type="ECO:0000256" key="7">
    <source>
        <dbReference type="PIRSR" id="PIRSR600895-51"/>
    </source>
</evidence>
<comment type="function">
    <text evidence="2">Catalyzes the hydrolysis of 5-hydroxyisourate (HIU) to 2-oxo-4-hydroxy-4-carboxy-5-ureidoimidazoline (OHCU).</text>
</comment>
<dbReference type="GO" id="GO:0006144">
    <property type="term" value="P:purine nucleobase metabolic process"/>
    <property type="evidence" value="ECO:0007669"/>
    <property type="project" value="UniProtKB-KW"/>
</dbReference>
<dbReference type="EMBL" id="VDFR01000069">
    <property type="protein sequence ID" value="TNC45153.1"/>
    <property type="molecule type" value="Genomic_DNA"/>
</dbReference>
<reference evidence="11 12" key="1">
    <citation type="submission" date="2019-05" db="EMBL/GenBank/DDBJ databases">
        <title>Mumia sp. nov., isolated from the intestinal contents of plateau pika (Ochotona curzoniae) in the Qinghai-Tibet plateau of China.</title>
        <authorList>
            <person name="Tian Z."/>
        </authorList>
    </citation>
    <scope>NUCLEOTIDE SEQUENCE [LARGE SCALE GENOMIC DNA]</scope>
    <source>
        <strain evidence="12">527</strain>
        <strain evidence="11">Z527</strain>
    </source>
</reference>
<feature type="binding site" evidence="7">
    <location>
        <position position="108"/>
    </location>
    <ligand>
        <name>substrate</name>
    </ligand>
</feature>
<dbReference type="InterPro" id="IPR014306">
    <property type="entry name" value="Hydroxyisourate_hydrolase"/>
</dbReference>
<dbReference type="InterPro" id="IPR023418">
    <property type="entry name" value="Thyroxine_BS"/>
</dbReference>
<evidence type="ECO:0000256" key="5">
    <source>
        <dbReference type="ARBA" id="ARBA00022631"/>
    </source>
</evidence>
<dbReference type="EC" id="3.5.2.17" evidence="8"/>
<comment type="similarity">
    <text evidence="3 8">Belongs to the transthyretin family. 5-hydroxyisourate hydrolase subfamily.</text>
</comment>
<protein>
    <recommendedName>
        <fullName evidence="8">5-hydroxyisourate hydrolase</fullName>
        <shortName evidence="8">HIU hydrolase</shortName>
        <shortName evidence="8">HIUHase</shortName>
        <ecNumber evidence="8">3.5.2.17</ecNumber>
    </recommendedName>
</protein>
<dbReference type="RefSeq" id="WP_139088574.1">
    <property type="nucleotide sequence ID" value="NZ_VDFR01000069.1"/>
</dbReference>
<sequence length="111" mass="11998">MTSHVTTHVLDTALGRPASGVTVTLSLVDERVVERMAVGTTDDDGRLTDLGPKHLAPATYRLTFETGAYFALDDRATCLPVVEVTFTVDSPEHHHVPVLLSPFGYSAYRGS</sequence>
<dbReference type="PROSITE" id="PS00768">
    <property type="entry name" value="TRANSTHYRETIN_1"/>
    <property type="match status" value="1"/>
</dbReference>
<dbReference type="Pfam" id="PF00576">
    <property type="entry name" value="Transthyretin"/>
    <property type="match status" value="1"/>
</dbReference>
<dbReference type="NCBIfam" id="TIGR02962">
    <property type="entry name" value="hdxy_isourate"/>
    <property type="match status" value="1"/>
</dbReference>
<dbReference type="CDD" id="cd05822">
    <property type="entry name" value="TLP_HIUase"/>
    <property type="match status" value="1"/>
</dbReference>
<dbReference type="InterPro" id="IPR036817">
    <property type="entry name" value="Transthyretin/HIU_hydrolase_sf"/>
</dbReference>
<evidence type="ECO:0000259" key="9">
    <source>
        <dbReference type="Pfam" id="PF00576"/>
    </source>
</evidence>
<dbReference type="Gene3D" id="2.60.40.180">
    <property type="entry name" value="Transthyretin/hydroxyisourate hydrolase domain"/>
    <property type="match status" value="1"/>
</dbReference>
<dbReference type="GO" id="GO:0033971">
    <property type="term" value="F:hydroxyisourate hydrolase activity"/>
    <property type="evidence" value="ECO:0007669"/>
    <property type="project" value="UniProtKB-EC"/>
</dbReference>
<feature type="domain" description="Transthyretin/hydroxyisourate hydrolase" evidence="9">
    <location>
        <begin position="5"/>
        <end position="110"/>
    </location>
</feature>
<dbReference type="EMBL" id="VDFR01000257">
    <property type="protein sequence ID" value="TNC24782.1"/>
    <property type="molecule type" value="Genomic_DNA"/>
</dbReference>
<dbReference type="PANTHER" id="PTHR10395:SF7">
    <property type="entry name" value="5-HYDROXYISOURATE HYDROLASE"/>
    <property type="match status" value="1"/>
</dbReference>
<gene>
    <name evidence="11" type="primary">uraH</name>
    <name evidence="11" type="ORF">FHE65_15135</name>
    <name evidence="10" type="ORF">FHE65_35310</name>
</gene>
<evidence type="ECO:0000256" key="8">
    <source>
        <dbReference type="RuleBase" id="RU361270"/>
    </source>
</evidence>
<organism evidence="11 12">
    <name type="scientific">Mumia zhuanghuii</name>
    <dbReference type="NCBI Taxonomy" id="2585211"/>
    <lineage>
        <taxon>Bacteria</taxon>
        <taxon>Bacillati</taxon>
        <taxon>Actinomycetota</taxon>
        <taxon>Actinomycetes</taxon>
        <taxon>Propionibacteriales</taxon>
        <taxon>Nocardioidaceae</taxon>
        <taxon>Mumia</taxon>
    </lineage>
</organism>
<dbReference type="AlphaFoldDB" id="A0A5C4MKU2"/>
<evidence type="ECO:0000313" key="10">
    <source>
        <dbReference type="EMBL" id="TNC24782.1"/>
    </source>
</evidence>
<evidence type="ECO:0000256" key="4">
    <source>
        <dbReference type="ARBA" id="ARBA00011881"/>
    </source>
</evidence>
<feature type="binding site" evidence="7">
    <location>
        <position position="8"/>
    </location>
    <ligand>
        <name>substrate</name>
    </ligand>
</feature>
<evidence type="ECO:0000256" key="1">
    <source>
        <dbReference type="ARBA" id="ARBA00001043"/>
    </source>
</evidence>
<dbReference type="SUPFAM" id="SSF49472">
    <property type="entry name" value="Transthyretin (synonym: prealbumin)"/>
    <property type="match status" value="1"/>
</dbReference>
<comment type="catalytic activity">
    <reaction evidence="1 8">
        <text>5-hydroxyisourate + H2O = 5-hydroxy-2-oxo-4-ureido-2,5-dihydro-1H-imidazole-5-carboxylate + H(+)</text>
        <dbReference type="Rhea" id="RHEA:23736"/>
        <dbReference type="ChEBI" id="CHEBI:15377"/>
        <dbReference type="ChEBI" id="CHEBI:15378"/>
        <dbReference type="ChEBI" id="CHEBI:18072"/>
        <dbReference type="ChEBI" id="CHEBI:58639"/>
        <dbReference type="EC" id="3.5.2.17"/>
    </reaction>
</comment>
<dbReference type="PANTHER" id="PTHR10395">
    <property type="entry name" value="URICASE AND TRANSTHYRETIN-RELATED"/>
    <property type="match status" value="1"/>
</dbReference>
<evidence type="ECO:0000256" key="3">
    <source>
        <dbReference type="ARBA" id="ARBA00009850"/>
    </source>
</evidence>